<proteinExistence type="predicted"/>
<feature type="domain" description="DUF3048" evidence="2">
    <location>
        <begin position="81"/>
        <end position="208"/>
    </location>
</feature>
<protein>
    <recommendedName>
        <fullName evidence="6">DUF3048 domain-containing protein</fullName>
    </recommendedName>
</protein>
<evidence type="ECO:0000256" key="1">
    <source>
        <dbReference type="SAM" id="Phobius"/>
    </source>
</evidence>
<gene>
    <name evidence="4" type="ORF">A2319_05675</name>
</gene>
<organism evidence="4 5">
    <name type="scientific">Candidatus Kerfeldbacteria bacterium RIFOXYB2_FULL_38_14</name>
    <dbReference type="NCBI Taxonomy" id="1798547"/>
    <lineage>
        <taxon>Bacteria</taxon>
        <taxon>Candidatus Kerfeldiibacteriota</taxon>
    </lineage>
</organism>
<dbReference type="InterPro" id="IPR021416">
    <property type="entry name" value="DUF3048_N"/>
</dbReference>
<sequence>MSNQSWQLRLRNVLWSLKDNKKARLGIMIGAGVLGVALIIVILLLLNRRGSGNGSDSEIINLNAEINEEENIGYRFIDGVKVEQGKENIYPLAVMIENYAEVRPQSGLQKANLVYEALAEGGITRFMAIYASDENIPEIGPVRSARPYFIDWAQEYKGVYAHVGGSPEALSLVAGLPDLVNLDQMGQAQYFWRDANIAAPHNLFTSSEFLTLFLRDYALQEKFGTYSPWQFSSTNDTSQSPVAQKIIIPFSSASYAVEYNYDRQNNNYLRSNGGAPHLDKLTNQQITVANVIVQFVPTSLLDYETGRLQMAVQGEGRAVVFHNGQATEGKWRKTATTDRTLFFNTENTEISFTPGNTWIEVLPDDRNIEYN</sequence>
<reference evidence="4 5" key="1">
    <citation type="journal article" date="2016" name="Nat. Commun.">
        <title>Thousands of microbial genomes shed light on interconnected biogeochemical processes in an aquifer system.</title>
        <authorList>
            <person name="Anantharaman K."/>
            <person name="Brown C.T."/>
            <person name="Hug L.A."/>
            <person name="Sharon I."/>
            <person name="Castelle C.J."/>
            <person name="Probst A.J."/>
            <person name="Thomas B.C."/>
            <person name="Singh A."/>
            <person name="Wilkins M.J."/>
            <person name="Karaoz U."/>
            <person name="Brodie E.L."/>
            <person name="Williams K.H."/>
            <person name="Hubbard S.S."/>
            <person name="Banfield J.F."/>
        </authorList>
    </citation>
    <scope>NUCLEOTIDE SEQUENCE [LARGE SCALE GENOMIC DNA]</scope>
</reference>
<evidence type="ECO:0000259" key="2">
    <source>
        <dbReference type="Pfam" id="PF11258"/>
    </source>
</evidence>
<evidence type="ECO:0008006" key="6">
    <source>
        <dbReference type="Google" id="ProtNLM"/>
    </source>
</evidence>
<dbReference type="Pfam" id="PF17479">
    <property type="entry name" value="DUF3048_C"/>
    <property type="match status" value="1"/>
</dbReference>
<dbReference type="InterPro" id="IPR035328">
    <property type="entry name" value="DUF3048_C"/>
</dbReference>
<accession>A0A1G2BAQ9</accession>
<dbReference type="Gene3D" id="3.50.90.10">
    <property type="entry name" value="YerB-like"/>
    <property type="match status" value="1"/>
</dbReference>
<dbReference type="Pfam" id="PF11258">
    <property type="entry name" value="DUF3048"/>
    <property type="match status" value="1"/>
</dbReference>
<dbReference type="Proteomes" id="UP000176420">
    <property type="component" value="Unassembled WGS sequence"/>
</dbReference>
<keyword evidence="1" id="KW-1133">Transmembrane helix</keyword>
<evidence type="ECO:0000313" key="5">
    <source>
        <dbReference type="Proteomes" id="UP000176420"/>
    </source>
</evidence>
<dbReference type="SUPFAM" id="SSF159774">
    <property type="entry name" value="YerB-like"/>
    <property type="match status" value="1"/>
</dbReference>
<name>A0A1G2BAQ9_9BACT</name>
<evidence type="ECO:0000313" key="4">
    <source>
        <dbReference type="EMBL" id="OGY86308.1"/>
    </source>
</evidence>
<keyword evidence="1" id="KW-0812">Transmembrane</keyword>
<comment type="caution">
    <text evidence="4">The sequence shown here is derived from an EMBL/GenBank/DDBJ whole genome shotgun (WGS) entry which is preliminary data.</text>
</comment>
<feature type="domain" description="DUF3048" evidence="3">
    <location>
        <begin position="248"/>
        <end position="359"/>
    </location>
</feature>
<feature type="transmembrane region" description="Helical" evidence="1">
    <location>
        <begin position="25"/>
        <end position="46"/>
    </location>
</feature>
<dbReference type="EMBL" id="MHKI01000022">
    <property type="protein sequence ID" value="OGY86308.1"/>
    <property type="molecule type" value="Genomic_DNA"/>
</dbReference>
<keyword evidence="1" id="KW-0472">Membrane</keyword>
<dbReference type="InterPro" id="IPR023158">
    <property type="entry name" value="YerB-like_sf"/>
</dbReference>
<dbReference type="AlphaFoldDB" id="A0A1G2BAQ9"/>
<evidence type="ECO:0000259" key="3">
    <source>
        <dbReference type="Pfam" id="PF17479"/>
    </source>
</evidence>